<name>A0ABM4EPC2_9AVES</name>
<feature type="compositionally biased region" description="Low complexity" evidence="1">
    <location>
        <begin position="83"/>
        <end position="94"/>
    </location>
</feature>
<feature type="compositionally biased region" description="Basic and acidic residues" evidence="1">
    <location>
        <begin position="421"/>
        <end position="433"/>
    </location>
</feature>
<evidence type="ECO:0000256" key="1">
    <source>
        <dbReference type="SAM" id="MobiDB-lite"/>
    </source>
</evidence>
<proteinExistence type="predicted"/>
<dbReference type="PANTHER" id="PTHR21436:SF2">
    <property type="entry name" value="COILED-COIL DOMAIN-CONTAINING PROTEIN 142"/>
    <property type="match status" value="1"/>
</dbReference>
<dbReference type="Pfam" id="PF14923">
    <property type="entry name" value="CCDC142"/>
    <property type="match status" value="1"/>
</dbReference>
<organism evidence="3 4">
    <name type="scientific">Apteryx mantelli</name>
    <name type="common">North Island brown kiwi</name>
    <dbReference type="NCBI Taxonomy" id="2696672"/>
    <lineage>
        <taxon>Eukaryota</taxon>
        <taxon>Metazoa</taxon>
        <taxon>Chordata</taxon>
        <taxon>Craniata</taxon>
        <taxon>Vertebrata</taxon>
        <taxon>Euteleostomi</taxon>
        <taxon>Archelosauria</taxon>
        <taxon>Archosauria</taxon>
        <taxon>Dinosauria</taxon>
        <taxon>Saurischia</taxon>
        <taxon>Theropoda</taxon>
        <taxon>Coelurosauria</taxon>
        <taxon>Aves</taxon>
        <taxon>Palaeognathae</taxon>
        <taxon>Apterygiformes</taxon>
        <taxon>Apterygidae</taxon>
        <taxon>Apteryx</taxon>
    </lineage>
</organism>
<evidence type="ECO:0000313" key="4">
    <source>
        <dbReference type="RefSeq" id="XP_067154546.1"/>
    </source>
</evidence>
<gene>
    <name evidence="4" type="primary">CCDC142</name>
</gene>
<feature type="region of interest" description="Disordered" evidence="1">
    <location>
        <begin position="421"/>
        <end position="457"/>
    </location>
</feature>
<feature type="compositionally biased region" description="Low complexity" evidence="1">
    <location>
        <begin position="510"/>
        <end position="528"/>
    </location>
</feature>
<evidence type="ECO:0000313" key="3">
    <source>
        <dbReference type="Proteomes" id="UP001652627"/>
    </source>
</evidence>
<keyword evidence="3" id="KW-1185">Reference proteome</keyword>
<dbReference type="PANTHER" id="PTHR21436">
    <property type="entry name" value="COILED-COIL DOMAIN-CONTAINING PROTEIN 142"/>
    <property type="match status" value="1"/>
</dbReference>
<dbReference type="InterPro" id="IPR026700">
    <property type="entry name" value="CCDC142"/>
</dbReference>
<accession>A0ABM4EPC2</accession>
<feature type="region of interest" description="Disordered" evidence="1">
    <location>
        <begin position="30"/>
        <end position="155"/>
    </location>
</feature>
<feature type="region of interest" description="Disordered" evidence="1">
    <location>
        <begin position="494"/>
        <end position="528"/>
    </location>
</feature>
<dbReference type="GeneID" id="136992281"/>
<reference evidence="4" key="1">
    <citation type="submission" date="2025-08" db="UniProtKB">
        <authorList>
            <consortium name="RefSeq"/>
        </authorList>
    </citation>
    <scope>IDENTIFICATION</scope>
    <source>
        <tissue evidence="4">Blood</tissue>
    </source>
</reference>
<dbReference type="RefSeq" id="XP_067154546.1">
    <property type="nucleotide sequence ID" value="XM_067298445.1"/>
</dbReference>
<dbReference type="InterPro" id="IPR055350">
    <property type="entry name" value="CCDC142_C"/>
</dbReference>
<feature type="compositionally biased region" description="Basic and acidic residues" evidence="1">
    <location>
        <begin position="60"/>
        <end position="69"/>
    </location>
</feature>
<dbReference type="Proteomes" id="UP001652627">
    <property type="component" value="Chromosome 5"/>
</dbReference>
<protein>
    <submittedName>
        <fullName evidence="4">Coiled-coil domain-containing protein 142 isoform X1</fullName>
    </submittedName>
</protein>
<sequence>MTLSELVAAGGIGPDAAILLLLMSRLPQAPGSGVLPPLRTAPGPPRAPPSDGAAGGEPEEPPRQGERGQSRGRGSAVVPRDWAAAGSVGRAASRAGRRPQRCRLSAGGGSPARVARSPQEAEAVLRSCANPGPQRPPFPCPGERSYDSDDEDSPDALAQVEQSFLGLRRCFCVWEDPRTETFRGHVRPQPGDAAHAAFSYHPVHPRMAKHCAALHALLQHRHHLRLSREYCRRLKGASDFVRRLLLLVEQPGLRVLAGEPGAARPLRGLCEELRTHASHWSGLQRRMRGDPWLRPLLLLHGHESVRHMKQALALLALHAARLVESYAEALLRGLARAGPAAATPALLADLFQGLEIYNRVVGDLALELGSGSLAARHGAAGTAGDCSQPFPVDRVLAILAAERGGLAAERLHQLLLRQRGRGDKPERVRREDAVVPPDCRSVDADAGSPGRPGREELTRLPEELQALCREDKELVGLVLGVLVASTDSLRHRVLNRPKQETVPAAERPEAPALPAAGPGAASRPGSPGWRSARWLDASRAEAAEALHARYSPLCWEAAGAALAHRLEVPREGRPLCGAGAAAALARELSRALGQACLPPECEEELRRLCLRLLCHGVFQSWDRGFARALGSGLSDKCCAEPEQAAGAAQSRTARLLQQLYPALAFALRRLEPRPAGRAGGRPGSPDLRLQLLGRCVATAQAAGSWLMSKAYRYLASWSLRQFLLVAQADLQLLRAETEKLMVLVNVAFPEPGDGAERPPSTLLSHQEQQLCRQIRSTAASIQLFSEDVMRLFSTDCKRMSAEIFDRTMPLGKHWRLGLRPELPSCPGEYAAAAAQTVLGQVLQGVQLLPRDCQAPTLARVVTAFVEAWMDHILARKIKFSLQGALQLKQDFDLVRELVQSEHYGLAPEVRQSLLSLRVFQQMDAAILCLLQQPSGKACLPSHAWQSLRRCCSSNGVRRRELGAGSLNSLESLEAPGAAGGAERPGRLRSGVPESYLSGSQQQWLALRLHGRRRWRVPGLPCGTRAPES</sequence>
<feature type="domain" description="Coiled-coil protein 142 C-terminal" evidence="2">
    <location>
        <begin position="555"/>
        <end position="975"/>
    </location>
</feature>
<evidence type="ECO:0000259" key="2">
    <source>
        <dbReference type="Pfam" id="PF14923"/>
    </source>
</evidence>